<keyword evidence="2" id="KW-1185">Reference proteome</keyword>
<sequence length="84" mass="9314">MLLMGLEFCHHKPMLTPNIGDPSKPYNFVGHVGCDSHRSDFVSRIVSAFESAASSRREPCGTTSTMIHDLTPEVLPVLNYEYAC</sequence>
<dbReference type="Proteomes" id="UP001367508">
    <property type="component" value="Unassembled WGS sequence"/>
</dbReference>
<accession>A0AAN9KPY8</accession>
<proteinExistence type="predicted"/>
<gene>
    <name evidence="1" type="ORF">VNO77_32559</name>
</gene>
<protein>
    <submittedName>
        <fullName evidence="1">Uncharacterized protein</fullName>
    </submittedName>
</protein>
<dbReference type="AlphaFoldDB" id="A0AAN9KPY8"/>
<comment type="caution">
    <text evidence="1">The sequence shown here is derived from an EMBL/GenBank/DDBJ whole genome shotgun (WGS) entry which is preliminary data.</text>
</comment>
<dbReference type="EMBL" id="JAYMYQ010000007">
    <property type="protein sequence ID" value="KAK7321690.1"/>
    <property type="molecule type" value="Genomic_DNA"/>
</dbReference>
<evidence type="ECO:0000313" key="2">
    <source>
        <dbReference type="Proteomes" id="UP001367508"/>
    </source>
</evidence>
<evidence type="ECO:0000313" key="1">
    <source>
        <dbReference type="EMBL" id="KAK7321690.1"/>
    </source>
</evidence>
<organism evidence="1 2">
    <name type="scientific">Canavalia gladiata</name>
    <name type="common">Sword bean</name>
    <name type="synonym">Dolichos gladiatus</name>
    <dbReference type="NCBI Taxonomy" id="3824"/>
    <lineage>
        <taxon>Eukaryota</taxon>
        <taxon>Viridiplantae</taxon>
        <taxon>Streptophyta</taxon>
        <taxon>Embryophyta</taxon>
        <taxon>Tracheophyta</taxon>
        <taxon>Spermatophyta</taxon>
        <taxon>Magnoliopsida</taxon>
        <taxon>eudicotyledons</taxon>
        <taxon>Gunneridae</taxon>
        <taxon>Pentapetalae</taxon>
        <taxon>rosids</taxon>
        <taxon>fabids</taxon>
        <taxon>Fabales</taxon>
        <taxon>Fabaceae</taxon>
        <taxon>Papilionoideae</taxon>
        <taxon>50 kb inversion clade</taxon>
        <taxon>NPAAA clade</taxon>
        <taxon>indigoferoid/millettioid clade</taxon>
        <taxon>Phaseoleae</taxon>
        <taxon>Canavalia</taxon>
    </lineage>
</organism>
<reference evidence="1 2" key="1">
    <citation type="submission" date="2024-01" db="EMBL/GenBank/DDBJ databases">
        <title>The genomes of 5 underutilized Papilionoideae crops provide insights into root nodulation and disease resistanc.</title>
        <authorList>
            <person name="Jiang F."/>
        </authorList>
    </citation>
    <scope>NUCLEOTIDE SEQUENCE [LARGE SCALE GENOMIC DNA]</scope>
    <source>
        <strain evidence="1">LVBAO_FW01</strain>
        <tissue evidence="1">Leaves</tissue>
    </source>
</reference>
<name>A0AAN9KPY8_CANGL</name>